<proteinExistence type="predicted"/>
<dbReference type="AlphaFoldDB" id="X1MG85"/>
<dbReference type="Pfam" id="PF00733">
    <property type="entry name" value="Asn_synthase"/>
    <property type="match status" value="1"/>
</dbReference>
<protein>
    <recommendedName>
        <fullName evidence="1">Asparagine synthetase domain-containing protein</fullName>
    </recommendedName>
</protein>
<dbReference type="InterPro" id="IPR051786">
    <property type="entry name" value="ASN_synthetase/amidase"/>
</dbReference>
<feature type="non-terminal residue" evidence="2">
    <location>
        <position position="200"/>
    </location>
</feature>
<dbReference type="EMBL" id="BARV01007254">
    <property type="protein sequence ID" value="GAI05384.1"/>
    <property type="molecule type" value="Genomic_DNA"/>
</dbReference>
<dbReference type="Gene3D" id="3.40.50.620">
    <property type="entry name" value="HUPs"/>
    <property type="match status" value="1"/>
</dbReference>
<feature type="domain" description="Asparagine synthetase" evidence="1">
    <location>
        <begin position="19"/>
        <end position="181"/>
    </location>
</feature>
<dbReference type="GO" id="GO:0006529">
    <property type="term" value="P:asparagine biosynthetic process"/>
    <property type="evidence" value="ECO:0007669"/>
    <property type="project" value="InterPro"/>
</dbReference>
<accession>X1MG85</accession>
<dbReference type="PANTHER" id="PTHR43284:SF1">
    <property type="entry name" value="ASPARAGINE SYNTHETASE"/>
    <property type="match status" value="1"/>
</dbReference>
<dbReference type="SUPFAM" id="SSF52402">
    <property type="entry name" value="Adenine nucleotide alpha hydrolases-like"/>
    <property type="match status" value="1"/>
</dbReference>
<gene>
    <name evidence="2" type="ORF">S06H3_14798</name>
</gene>
<reference evidence="2" key="1">
    <citation type="journal article" date="2014" name="Front. Microbiol.">
        <title>High frequency of phylogenetically diverse reductive dehalogenase-homologous genes in deep subseafloor sedimentary metagenomes.</title>
        <authorList>
            <person name="Kawai M."/>
            <person name="Futagami T."/>
            <person name="Toyoda A."/>
            <person name="Takaki Y."/>
            <person name="Nishi S."/>
            <person name="Hori S."/>
            <person name="Arai W."/>
            <person name="Tsubouchi T."/>
            <person name="Morono Y."/>
            <person name="Uchiyama I."/>
            <person name="Ito T."/>
            <person name="Fujiyama A."/>
            <person name="Inagaki F."/>
            <person name="Takami H."/>
        </authorList>
    </citation>
    <scope>NUCLEOTIDE SEQUENCE</scope>
    <source>
        <strain evidence="2">Expedition CK06-06</strain>
    </source>
</reference>
<dbReference type="InterPro" id="IPR001962">
    <property type="entry name" value="Asn_synthase"/>
</dbReference>
<dbReference type="InterPro" id="IPR014729">
    <property type="entry name" value="Rossmann-like_a/b/a_fold"/>
</dbReference>
<comment type="caution">
    <text evidence="2">The sequence shown here is derived from an EMBL/GenBank/DDBJ whole genome shotgun (WGS) entry which is preliminary data.</text>
</comment>
<dbReference type="CDD" id="cd01991">
    <property type="entry name" value="Asn_synthase_B_C"/>
    <property type="match status" value="1"/>
</dbReference>
<evidence type="ECO:0000259" key="1">
    <source>
        <dbReference type="Pfam" id="PF00733"/>
    </source>
</evidence>
<name>X1MG85_9ZZZZ</name>
<evidence type="ECO:0000313" key="2">
    <source>
        <dbReference type="EMBL" id="GAI05384.1"/>
    </source>
</evidence>
<organism evidence="2">
    <name type="scientific">marine sediment metagenome</name>
    <dbReference type="NCBI Taxonomy" id="412755"/>
    <lineage>
        <taxon>unclassified sequences</taxon>
        <taxon>metagenomes</taxon>
        <taxon>ecological metagenomes</taxon>
    </lineage>
</organism>
<sequence length="200" mass="23418">MIRALEKIIIQNIQEIPETPLSFLLSGGIDSSLVLALIRKVYPKVSISTFTLAKSKDYTDMVFARKIADLFETNHNEIILSDEEYRKFLTEYNKVKRYDFKGDINVYILCSFAREFSNIIVTGDGGDECFGGYWLHNYPLGHKETGTIKSFEDIHPTPRKYLRKMVNMGFRDFLFKEKSQREDYDAVWEYFVKIMAPRHI</sequence>
<dbReference type="PANTHER" id="PTHR43284">
    <property type="entry name" value="ASPARAGINE SYNTHETASE (GLUTAMINE-HYDROLYZING)"/>
    <property type="match status" value="1"/>
</dbReference>
<dbReference type="GO" id="GO:0004066">
    <property type="term" value="F:asparagine synthase (glutamine-hydrolyzing) activity"/>
    <property type="evidence" value="ECO:0007669"/>
    <property type="project" value="InterPro"/>
</dbReference>